<dbReference type="Gene3D" id="3.30.420.40">
    <property type="match status" value="2"/>
</dbReference>
<keyword evidence="2" id="KW-0597">Phosphoprotein</keyword>
<dbReference type="EMBL" id="SFAM01000133">
    <property type="protein sequence ID" value="TRV09926.1"/>
    <property type="molecule type" value="Genomic_DNA"/>
</dbReference>
<dbReference type="Gene3D" id="2.60.34.10">
    <property type="entry name" value="Substrate Binding Domain Of DNAk, Chain A, domain 1"/>
    <property type="match status" value="1"/>
</dbReference>
<comment type="similarity">
    <text evidence="1 7">Belongs to the heat shock protein 70 family.</text>
</comment>
<dbReference type="Pfam" id="PF00012">
    <property type="entry name" value="HSP70"/>
    <property type="match status" value="2"/>
</dbReference>
<evidence type="ECO:0000256" key="8">
    <source>
        <dbReference type="SAM" id="MobiDB-lite"/>
    </source>
</evidence>
<dbReference type="PRINTS" id="PR00301">
    <property type="entry name" value="HEATSHOCK70"/>
</dbReference>
<dbReference type="InterPro" id="IPR018181">
    <property type="entry name" value="Heat_shock_70_CS"/>
</dbReference>
<sequence length="525" mass="57991">MSEEIIVGIDLGTTFSAIAYVNSYGKPEIIPNLEGERTTPSVIFFEEDDGTPVVGQTAFNQAITNPERTVRFVKRQMGNPSFRFNVDGEDYLPETLSAIILKKLKNDAEERLGKEIKRAVISVPAYFKDAQREATKQAAEIAGLEVIRIINEPTAAALAYGLDKEEDQTILIYDFGGGTFDVTILKVAGREFTVLATDGDPQLGGSDVDAVLVKYLAEDFKEVHNIDLREHPHTNQDLWQKAEITKKDVGLKNSVKIVLSHGEKTARLDLDRDDFEDLIEDLINKTETYMEKVIEDAKMDWSDIDKIILVGGSSRIPAVQKMIKRVTGKEPVKDTNPDECVALGAAIQAVVATKETPKDSNGKKSTEETPDLKSDKGEIIDLVINEVASHSLGIRVKSAQTGKYINSIIIPRLTQIPCEKTKIYGTSEDNQSRVEFDVLQGEDEDPRSPDVDRIGKAGLKNLPSHKAGELKIEVTLKYTADGIIEVVTREQMSGQVSRESIMQKSGILADDIVEASKQKLEAMEI</sequence>
<dbReference type="FunFam" id="3.90.640.10:FF:000003">
    <property type="entry name" value="Molecular chaperone DnaK"/>
    <property type="match status" value="1"/>
</dbReference>
<keyword evidence="5" id="KW-0346">Stress response</keyword>
<keyword evidence="6" id="KW-0143">Chaperone</keyword>
<evidence type="ECO:0000256" key="7">
    <source>
        <dbReference type="RuleBase" id="RU003322"/>
    </source>
</evidence>
<evidence type="ECO:0000256" key="5">
    <source>
        <dbReference type="ARBA" id="ARBA00023016"/>
    </source>
</evidence>
<dbReference type="PROSITE" id="PS01036">
    <property type="entry name" value="HSP70_3"/>
    <property type="match status" value="1"/>
</dbReference>
<dbReference type="PANTHER" id="PTHR19375">
    <property type="entry name" value="HEAT SHOCK PROTEIN 70KDA"/>
    <property type="match status" value="1"/>
</dbReference>
<evidence type="ECO:0000313" key="9">
    <source>
        <dbReference type="EMBL" id="TRV09926.1"/>
    </source>
</evidence>
<proteinExistence type="inferred from homology"/>
<dbReference type="Proteomes" id="UP000315868">
    <property type="component" value="Unassembled WGS sequence"/>
</dbReference>
<evidence type="ECO:0000256" key="1">
    <source>
        <dbReference type="ARBA" id="ARBA00007381"/>
    </source>
</evidence>
<dbReference type="Gene3D" id="3.90.640.10">
    <property type="entry name" value="Actin, Chain A, domain 4"/>
    <property type="match status" value="1"/>
</dbReference>
<dbReference type="GO" id="GO:0140662">
    <property type="term" value="F:ATP-dependent protein folding chaperone"/>
    <property type="evidence" value="ECO:0007669"/>
    <property type="project" value="InterPro"/>
</dbReference>
<dbReference type="InterPro" id="IPR029047">
    <property type="entry name" value="HSP70_peptide-bd_sf"/>
</dbReference>
<dbReference type="InterPro" id="IPR043129">
    <property type="entry name" value="ATPase_NBD"/>
</dbReference>
<name>A0A552KPQ3_9CHRO</name>
<evidence type="ECO:0008006" key="11">
    <source>
        <dbReference type="Google" id="ProtNLM"/>
    </source>
</evidence>
<feature type="region of interest" description="Disordered" evidence="8">
    <location>
        <begin position="353"/>
        <end position="372"/>
    </location>
</feature>
<evidence type="ECO:0000256" key="6">
    <source>
        <dbReference type="ARBA" id="ARBA00023186"/>
    </source>
</evidence>
<dbReference type="SUPFAM" id="SSF53067">
    <property type="entry name" value="Actin-like ATPase domain"/>
    <property type="match status" value="2"/>
</dbReference>
<reference evidence="9 10" key="1">
    <citation type="submission" date="2019-01" db="EMBL/GenBank/DDBJ databases">
        <title>Coherence of Microcystis species and biogeography revealed through population genomics.</title>
        <authorList>
            <person name="Perez-Carrascal O.M."/>
            <person name="Terrat Y."/>
            <person name="Giani A."/>
            <person name="Fortin N."/>
            <person name="Tromas N."/>
            <person name="Shapiro B.J."/>
        </authorList>
    </citation>
    <scope>NUCLEOTIDE SEQUENCE [LARGE SCALE GENOMIC DNA]</scope>
    <source>
        <strain evidence="9">Mf_QC_C_20070823_S10D</strain>
    </source>
</reference>
<comment type="caution">
    <text evidence="9">The sequence shown here is derived from an EMBL/GenBank/DDBJ whole genome shotgun (WGS) entry which is preliminary data.</text>
</comment>
<evidence type="ECO:0000256" key="3">
    <source>
        <dbReference type="ARBA" id="ARBA00022741"/>
    </source>
</evidence>
<dbReference type="InterPro" id="IPR013126">
    <property type="entry name" value="Hsp_70_fam"/>
</dbReference>
<accession>A0A552KPQ3</accession>
<feature type="compositionally biased region" description="Basic and acidic residues" evidence="8">
    <location>
        <begin position="355"/>
        <end position="372"/>
    </location>
</feature>
<dbReference type="SUPFAM" id="SSF100920">
    <property type="entry name" value="Heat shock protein 70kD (HSP70), peptide-binding domain"/>
    <property type="match status" value="1"/>
</dbReference>
<evidence type="ECO:0000313" key="10">
    <source>
        <dbReference type="Proteomes" id="UP000315868"/>
    </source>
</evidence>
<dbReference type="GO" id="GO:0005524">
    <property type="term" value="F:ATP binding"/>
    <property type="evidence" value="ECO:0007669"/>
    <property type="project" value="UniProtKB-KW"/>
</dbReference>
<evidence type="ECO:0000256" key="4">
    <source>
        <dbReference type="ARBA" id="ARBA00022840"/>
    </source>
</evidence>
<dbReference type="FunFam" id="3.30.420.40:FF:000071">
    <property type="entry name" value="Molecular chaperone DnaK"/>
    <property type="match status" value="1"/>
</dbReference>
<dbReference type="AlphaFoldDB" id="A0A552KPQ3"/>
<keyword evidence="3 7" id="KW-0547">Nucleotide-binding</keyword>
<dbReference type="PROSITE" id="PS00297">
    <property type="entry name" value="HSP70_1"/>
    <property type="match status" value="1"/>
</dbReference>
<dbReference type="PROSITE" id="PS00329">
    <property type="entry name" value="HSP70_2"/>
    <property type="match status" value="1"/>
</dbReference>
<evidence type="ECO:0000256" key="2">
    <source>
        <dbReference type="ARBA" id="ARBA00022553"/>
    </source>
</evidence>
<protein>
    <recommendedName>
        <fullName evidence="11">Molecular chaperone DnaK</fullName>
    </recommendedName>
</protein>
<gene>
    <name evidence="9" type="ORF">EWV45_14705</name>
</gene>
<organism evidence="9 10">
    <name type="scientific">Microcystis flos-aquae Mf_QC_C_20070823_S10D</name>
    <dbReference type="NCBI Taxonomy" id="2486236"/>
    <lineage>
        <taxon>Bacteria</taxon>
        <taxon>Bacillati</taxon>
        <taxon>Cyanobacteriota</taxon>
        <taxon>Cyanophyceae</taxon>
        <taxon>Oscillatoriophycideae</taxon>
        <taxon>Chroococcales</taxon>
        <taxon>Microcystaceae</taxon>
        <taxon>Microcystis</taxon>
    </lineage>
</organism>
<keyword evidence="4 7" id="KW-0067">ATP-binding</keyword>